<evidence type="ECO:0000313" key="1">
    <source>
        <dbReference type="EMBL" id="MBA4652749.1"/>
    </source>
</evidence>
<sequence>MQGNNSQRCTGTFDEIERRVGKTETGKKNACECDQISTYNRQGQGSEWLPYLPSLCTPLRYSGGGAENSMGATAIAAKGAGTNENPTINQCLQVAGLRPEPMPKHVAVTLDGGCVRNTTTDG</sequence>
<dbReference type="AlphaFoldDB" id="A0A7C9E5B3"/>
<dbReference type="EMBL" id="GISG01175661">
    <property type="protein sequence ID" value="MBA4652749.1"/>
    <property type="molecule type" value="Transcribed_RNA"/>
</dbReference>
<reference evidence="1" key="1">
    <citation type="journal article" date="2013" name="J. Plant Res.">
        <title>Effect of fungi and light on seed germination of three Opuntia species from semiarid lands of central Mexico.</title>
        <authorList>
            <person name="Delgado-Sanchez P."/>
            <person name="Jimenez-Bremont J.F."/>
            <person name="Guerrero-Gonzalez Mde L."/>
            <person name="Flores J."/>
        </authorList>
    </citation>
    <scope>NUCLEOTIDE SEQUENCE</scope>
    <source>
        <tissue evidence="1">Cladode</tissue>
    </source>
</reference>
<protein>
    <submittedName>
        <fullName evidence="1">Uncharacterized protein</fullName>
    </submittedName>
</protein>
<proteinExistence type="predicted"/>
<name>A0A7C9E5B3_OPUST</name>
<reference evidence="1" key="2">
    <citation type="submission" date="2020-07" db="EMBL/GenBank/DDBJ databases">
        <authorList>
            <person name="Vera ALvarez R."/>
            <person name="Arias-Moreno D.M."/>
            <person name="Jimenez-Jacinto V."/>
            <person name="Jimenez-Bremont J.F."/>
            <person name="Swaminathan K."/>
            <person name="Moose S.P."/>
            <person name="Guerrero-Gonzalez M.L."/>
            <person name="Marino-Ramirez L."/>
            <person name="Landsman D."/>
            <person name="Rodriguez-Kessler M."/>
            <person name="Delgado-Sanchez P."/>
        </authorList>
    </citation>
    <scope>NUCLEOTIDE SEQUENCE</scope>
    <source>
        <tissue evidence="1">Cladode</tissue>
    </source>
</reference>
<accession>A0A7C9E5B3</accession>
<organism evidence="1">
    <name type="scientific">Opuntia streptacantha</name>
    <name type="common">Prickly pear cactus</name>
    <name type="synonym">Opuntia cardona</name>
    <dbReference type="NCBI Taxonomy" id="393608"/>
    <lineage>
        <taxon>Eukaryota</taxon>
        <taxon>Viridiplantae</taxon>
        <taxon>Streptophyta</taxon>
        <taxon>Embryophyta</taxon>
        <taxon>Tracheophyta</taxon>
        <taxon>Spermatophyta</taxon>
        <taxon>Magnoliopsida</taxon>
        <taxon>eudicotyledons</taxon>
        <taxon>Gunneridae</taxon>
        <taxon>Pentapetalae</taxon>
        <taxon>Caryophyllales</taxon>
        <taxon>Cactineae</taxon>
        <taxon>Cactaceae</taxon>
        <taxon>Opuntioideae</taxon>
        <taxon>Opuntia</taxon>
    </lineage>
</organism>